<dbReference type="PANTHER" id="PTHR45080">
    <property type="entry name" value="CONTACTIN 5"/>
    <property type="match status" value="1"/>
</dbReference>
<dbReference type="PROSITE" id="PS50835">
    <property type="entry name" value="IG_LIKE"/>
    <property type="match status" value="1"/>
</dbReference>
<dbReference type="Pfam" id="PF07679">
    <property type="entry name" value="I-set"/>
    <property type="match status" value="1"/>
</dbReference>
<dbReference type="InterPro" id="IPR007110">
    <property type="entry name" value="Ig-like_dom"/>
</dbReference>
<dbReference type="SMART" id="SM00408">
    <property type="entry name" value="IGc2"/>
    <property type="match status" value="1"/>
</dbReference>
<evidence type="ECO:0000313" key="5">
    <source>
        <dbReference type="EMBL" id="KAH9359789.1"/>
    </source>
</evidence>
<dbReference type="EMBL" id="JABSTR010000001">
    <property type="protein sequence ID" value="KAH9359789.1"/>
    <property type="molecule type" value="Genomic_DNA"/>
</dbReference>
<evidence type="ECO:0000313" key="6">
    <source>
        <dbReference type="Proteomes" id="UP000821853"/>
    </source>
</evidence>
<evidence type="ECO:0000256" key="2">
    <source>
        <dbReference type="ARBA" id="ARBA00023157"/>
    </source>
</evidence>
<dbReference type="FunFam" id="2.60.40.10:FF:000032">
    <property type="entry name" value="palladin isoform X1"/>
    <property type="match status" value="1"/>
</dbReference>
<proteinExistence type="predicted"/>
<dbReference type="InterPro" id="IPR036179">
    <property type="entry name" value="Ig-like_dom_sf"/>
</dbReference>
<sequence>MIVREHWVPSGLVLLTAEKPRILGTSGYPVRLSAIQGAPITMECLVTGTPAPLVTWSKDGRPLEPYHASESMTLDETRAEDAGVYACTANNQVGEASREMVLTVLGT</sequence>
<dbReference type="InterPro" id="IPR050958">
    <property type="entry name" value="Cell_Adh-Cytoskel_Orgn"/>
</dbReference>
<dbReference type="InterPro" id="IPR013783">
    <property type="entry name" value="Ig-like_fold"/>
</dbReference>
<dbReference type="OMA" id="ACTANNQ"/>
<keyword evidence="1" id="KW-0732">Signal</keyword>
<name>A0A9J6FA23_HAELO</name>
<dbReference type="SMART" id="SM00409">
    <property type="entry name" value="IG"/>
    <property type="match status" value="1"/>
</dbReference>
<dbReference type="VEuPathDB" id="VectorBase:HLOH_054461"/>
<dbReference type="Gene3D" id="2.60.40.10">
    <property type="entry name" value="Immunoglobulins"/>
    <property type="match status" value="1"/>
</dbReference>
<dbReference type="AlphaFoldDB" id="A0A9J6FA23"/>
<feature type="domain" description="Ig-like" evidence="4">
    <location>
        <begin position="20"/>
        <end position="103"/>
    </location>
</feature>
<reference evidence="5 6" key="1">
    <citation type="journal article" date="2020" name="Cell">
        <title>Large-Scale Comparative Analyses of Tick Genomes Elucidate Their Genetic Diversity and Vector Capacities.</title>
        <authorList>
            <consortium name="Tick Genome and Microbiome Consortium (TIGMIC)"/>
            <person name="Jia N."/>
            <person name="Wang J."/>
            <person name="Shi W."/>
            <person name="Du L."/>
            <person name="Sun Y."/>
            <person name="Zhan W."/>
            <person name="Jiang J.F."/>
            <person name="Wang Q."/>
            <person name="Zhang B."/>
            <person name="Ji P."/>
            <person name="Bell-Sakyi L."/>
            <person name="Cui X.M."/>
            <person name="Yuan T.T."/>
            <person name="Jiang B.G."/>
            <person name="Yang W.F."/>
            <person name="Lam T.T."/>
            <person name="Chang Q.C."/>
            <person name="Ding S.J."/>
            <person name="Wang X.J."/>
            <person name="Zhu J.G."/>
            <person name="Ruan X.D."/>
            <person name="Zhao L."/>
            <person name="Wei J.T."/>
            <person name="Ye R.Z."/>
            <person name="Que T.C."/>
            <person name="Du C.H."/>
            <person name="Zhou Y.H."/>
            <person name="Cheng J.X."/>
            <person name="Dai P.F."/>
            <person name="Guo W.B."/>
            <person name="Han X.H."/>
            <person name="Huang E.J."/>
            <person name="Li L.F."/>
            <person name="Wei W."/>
            <person name="Gao Y.C."/>
            <person name="Liu J.Z."/>
            <person name="Shao H.Z."/>
            <person name="Wang X."/>
            <person name="Wang C.C."/>
            <person name="Yang T.C."/>
            <person name="Huo Q.B."/>
            <person name="Li W."/>
            <person name="Chen H.Y."/>
            <person name="Chen S.E."/>
            <person name="Zhou L.G."/>
            <person name="Ni X.B."/>
            <person name="Tian J.H."/>
            <person name="Sheng Y."/>
            <person name="Liu T."/>
            <person name="Pan Y.S."/>
            <person name="Xia L.Y."/>
            <person name="Li J."/>
            <person name="Zhao F."/>
            <person name="Cao W.C."/>
        </authorList>
    </citation>
    <scope>NUCLEOTIDE SEQUENCE [LARGE SCALE GENOMIC DNA]</scope>
    <source>
        <strain evidence="5">HaeL-2018</strain>
    </source>
</reference>
<protein>
    <recommendedName>
        <fullName evidence="4">Ig-like domain-containing protein</fullName>
    </recommendedName>
</protein>
<keyword evidence="2" id="KW-1015">Disulfide bond</keyword>
<organism evidence="5 6">
    <name type="scientific">Haemaphysalis longicornis</name>
    <name type="common">Bush tick</name>
    <dbReference type="NCBI Taxonomy" id="44386"/>
    <lineage>
        <taxon>Eukaryota</taxon>
        <taxon>Metazoa</taxon>
        <taxon>Ecdysozoa</taxon>
        <taxon>Arthropoda</taxon>
        <taxon>Chelicerata</taxon>
        <taxon>Arachnida</taxon>
        <taxon>Acari</taxon>
        <taxon>Parasitiformes</taxon>
        <taxon>Ixodida</taxon>
        <taxon>Ixodoidea</taxon>
        <taxon>Ixodidae</taxon>
        <taxon>Haemaphysalinae</taxon>
        <taxon>Haemaphysalis</taxon>
    </lineage>
</organism>
<dbReference type="SUPFAM" id="SSF48726">
    <property type="entry name" value="Immunoglobulin"/>
    <property type="match status" value="1"/>
</dbReference>
<dbReference type="InterPro" id="IPR013098">
    <property type="entry name" value="Ig_I-set"/>
</dbReference>
<dbReference type="GO" id="GO:0007156">
    <property type="term" value="P:homophilic cell adhesion via plasma membrane adhesion molecules"/>
    <property type="evidence" value="ECO:0007669"/>
    <property type="project" value="TreeGrafter"/>
</dbReference>
<dbReference type="InterPro" id="IPR003599">
    <property type="entry name" value="Ig_sub"/>
</dbReference>
<gene>
    <name evidence="5" type="ORF">HPB48_020982</name>
</gene>
<keyword evidence="6" id="KW-1185">Reference proteome</keyword>
<dbReference type="PANTHER" id="PTHR45080:SF8">
    <property type="entry name" value="IG-LIKE DOMAIN-CONTAINING PROTEIN"/>
    <property type="match status" value="1"/>
</dbReference>
<dbReference type="OrthoDB" id="6159398at2759"/>
<comment type="caution">
    <text evidence="5">The sequence shown here is derived from an EMBL/GenBank/DDBJ whole genome shotgun (WGS) entry which is preliminary data.</text>
</comment>
<dbReference type="GO" id="GO:0005886">
    <property type="term" value="C:plasma membrane"/>
    <property type="evidence" value="ECO:0007669"/>
    <property type="project" value="TreeGrafter"/>
</dbReference>
<dbReference type="InterPro" id="IPR003598">
    <property type="entry name" value="Ig_sub2"/>
</dbReference>
<evidence type="ECO:0000259" key="4">
    <source>
        <dbReference type="PROSITE" id="PS50835"/>
    </source>
</evidence>
<dbReference type="Proteomes" id="UP000821853">
    <property type="component" value="Chromosome 1"/>
</dbReference>
<evidence type="ECO:0000256" key="3">
    <source>
        <dbReference type="ARBA" id="ARBA00023319"/>
    </source>
</evidence>
<evidence type="ECO:0000256" key="1">
    <source>
        <dbReference type="ARBA" id="ARBA00022729"/>
    </source>
</evidence>
<keyword evidence="3" id="KW-0393">Immunoglobulin domain</keyword>
<accession>A0A9J6FA23</accession>